<feature type="compositionally biased region" description="Polar residues" evidence="1">
    <location>
        <begin position="223"/>
        <end position="241"/>
    </location>
</feature>
<sequence length="1679" mass="184560">MFRCMNLAKSVIKSWSVSAEGLIQAETSAIQSQQLARSITLGTGMSQPHSTQQQFGLKDIQLWQQHLMYKQLKEIHRQKQLQQIHQDAKQQNSLSQLYGVTPQKLANQLPSIPPGMATNKASTYLWPNEMMGCYTKAPPNPQMVIPGIMNYAQHSGAPVMHGLPDGLSFQAIQSTGPLPQWLDQSLCGNPVPTARASMENRFQFEGMSQMSYMDGNQAEKAPLQSSDFSHSEQHGLQSCSQNDSLVSKEGFKEKNFFRNSPVQSLNSGSGSVSIQLANNEDLQGREQADWPGYLQENLVSQVKPSSVAANLDQNKDRLLSSKGDGCWDASFKSGNIGTEGSLYGNYSDNNEYSSACPSIQSGSWSALMQEALGASSSDMGVQEDWSDLTFQNAELSSGSHSAILNDNTRQQNNWENNSLQGSSSLTSRPFPFFSDADESPNSFPTPSAEQSSMKNSYEHDEGMLPNNAHDSFRQETEQMNNNQLYQSHHQNQCLGHSIQAHIQDTKLLSGVQAGQIDVLSGNDANSLKMEFNAQNTSGIWAQTKKNQFHCVGGQLNERPQPPHGWILNSTDGLELVKSAGGSSEMSIQDPDANHFVPLIISNGSEMNRKMNEAIDLVHVNCGRYAAIDSSNRYSTEYQHQTSLGQQASHALLNRTAKDTGVSYENGEGCVGNSDSSFTGKPSSLLLSCSQRSSGQSVWKSPPPRSFQHHTMGELEMIHGDSQNQRPYSKVSSQSFALSSGSQDQGYVDHLCFPGPVNLSNAVNIRKEHMTDSETERIQSTRAVASHASTYIALDRSTTAFSQEKSISQTSQNMPELLHKVDQSRESTGATYFCSSGSKRPSGLPASASPNSVVSNILHDQPSASRDFMLGLATPLQGQPFSNHSFPLWSSHTIAGNRVQQTPSANITALSASQAHDASQSVLYSTPLASPTLPHVVSQQLQQGIYSSSYLAVEAHPKSLSLEGHHNYNTHVRQTEDLPDKPFADQSSQALFAATSSRNSYGNLSSQFYSLDKGHPQPINSTYQTTLVSKPSVTTSSGGAGGLSKMMHGVSTTPSDQQCLSRVQPQNISNLVQLQGALLQSGEANLFQQMVDYQSCKKGASAPSGSYSTSSQHANFEEHNKHNSLQQIPSSKEVDIPSSTGPASQMQETRLKYGNPRVSVSYLVHPHQQDLSKRKHILESSLLSRMQHLPVPNVFSSNNERQTFEQIQEPPDIKKENSLLQQMQRTNGVTSDLSGRIGKRLKGSNIDDDARQIDLRTVHCNAYEQNTGFKLPTEGDQETISKQNSLFSRLQMLRFSSREIEEKGVNESSKFGSEDMPSQDLLASRQQNSENNTQFLSVRSASSSLGESKGHQTNPQITPALTDQNGAYRNGQIFVRDGLNSTEWSSKTDAKNGVFKKDPKSMNFNNLAEQGGDACQGGGFSQSTQSVIPPAMASPNCQHLDAAGHPVVLQQKKRKRGAPEFLPWHKELTQGSRRLCSISMTETNWAKTTNRLVEKVMMIEDGPLIPRPRKRLILTTQLMQNVIMSVPAVIIKENIFTSYEDVVYHVAKLALGDACSLISFLGNDSSVHLDSRNMLKTCQKEGDHALSKIMKVFFDKSRKLGSDLFRLENRVSISDVRMEFQDLERCSIIHRFAKFHGCSQTDGLETSLTSNVPPRTFLQRQVTAIPMPARHPEGVLCLSL</sequence>
<name>A0A9D5CXH7_9LILI</name>
<organism evidence="2 3">
    <name type="scientific">Dioscorea zingiberensis</name>
    <dbReference type="NCBI Taxonomy" id="325984"/>
    <lineage>
        <taxon>Eukaryota</taxon>
        <taxon>Viridiplantae</taxon>
        <taxon>Streptophyta</taxon>
        <taxon>Embryophyta</taxon>
        <taxon>Tracheophyta</taxon>
        <taxon>Spermatophyta</taxon>
        <taxon>Magnoliopsida</taxon>
        <taxon>Liliopsida</taxon>
        <taxon>Dioscoreales</taxon>
        <taxon>Dioscoreaceae</taxon>
        <taxon>Dioscorea</taxon>
    </lineage>
</organism>
<dbReference type="PANTHER" id="PTHR31267">
    <property type="entry name" value="DENTIN SIALOPHOSPHOPROTEIN-LIKE PROTEIN"/>
    <property type="match status" value="1"/>
</dbReference>
<evidence type="ECO:0000313" key="2">
    <source>
        <dbReference type="EMBL" id="KAJ0980183.1"/>
    </source>
</evidence>
<proteinExistence type="predicted"/>
<reference evidence="2" key="1">
    <citation type="submission" date="2021-03" db="EMBL/GenBank/DDBJ databases">
        <authorList>
            <person name="Li Z."/>
            <person name="Yang C."/>
        </authorList>
    </citation>
    <scope>NUCLEOTIDE SEQUENCE</scope>
    <source>
        <strain evidence="2">Dzin_1.0</strain>
        <tissue evidence="2">Leaf</tissue>
    </source>
</reference>
<evidence type="ECO:0000313" key="3">
    <source>
        <dbReference type="Proteomes" id="UP001085076"/>
    </source>
</evidence>
<protein>
    <submittedName>
        <fullName evidence="2">Uncharacterized protein</fullName>
    </submittedName>
</protein>
<reference evidence="2" key="2">
    <citation type="journal article" date="2022" name="Hortic Res">
        <title>The genome of Dioscorea zingiberensis sheds light on the biosynthesis, origin and evolution of the medicinally important diosgenin saponins.</title>
        <authorList>
            <person name="Li Y."/>
            <person name="Tan C."/>
            <person name="Li Z."/>
            <person name="Guo J."/>
            <person name="Li S."/>
            <person name="Chen X."/>
            <person name="Wang C."/>
            <person name="Dai X."/>
            <person name="Yang H."/>
            <person name="Song W."/>
            <person name="Hou L."/>
            <person name="Xu J."/>
            <person name="Tong Z."/>
            <person name="Xu A."/>
            <person name="Yuan X."/>
            <person name="Wang W."/>
            <person name="Yang Q."/>
            <person name="Chen L."/>
            <person name="Sun Z."/>
            <person name="Wang K."/>
            <person name="Pan B."/>
            <person name="Chen J."/>
            <person name="Bao Y."/>
            <person name="Liu F."/>
            <person name="Qi X."/>
            <person name="Gang D.R."/>
            <person name="Wen J."/>
            <person name="Li J."/>
        </authorList>
    </citation>
    <scope>NUCLEOTIDE SEQUENCE</scope>
    <source>
        <strain evidence="2">Dzin_1.0</strain>
    </source>
</reference>
<dbReference type="PANTHER" id="PTHR31267:SF2">
    <property type="entry name" value="EXPRESSED PROTEIN"/>
    <property type="match status" value="1"/>
</dbReference>
<feature type="compositionally biased region" description="Polar residues" evidence="1">
    <location>
        <begin position="439"/>
        <end position="455"/>
    </location>
</feature>
<comment type="caution">
    <text evidence="2">The sequence shown here is derived from an EMBL/GenBank/DDBJ whole genome shotgun (WGS) entry which is preliminary data.</text>
</comment>
<feature type="compositionally biased region" description="Polar residues" evidence="1">
    <location>
        <begin position="1323"/>
        <end position="1364"/>
    </location>
</feature>
<keyword evidence="3" id="KW-1185">Reference proteome</keyword>
<dbReference type="EMBL" id="JAGGNH010000002">
    <property type="protein sequence ID" value="KAJ0980183.1"/>
    <property type="molecule type" value="Genomic_DNA"/>
</dbReference>
<feature type="compositionally biased region" description="Polar residues" evidence="1">
    <location>
        <begin position="1136"/>
        <end position="1146"/>
    </location>
</feature>
<feature type="compositionally biased region" description="Polar residues" evidence="1">
    <location>
        <begin position="412"/>
        <end position="427"/>
    </location>
</feature>
<feature type="compositionally biased region" description="Low complexity" evidence="1">
    <location>
        <begin position="1098"/>
        <end position="1110"/>
    </location>
</feature>
<feature type="region of interest" description="Disordered" evidence="1">
    <location>
        <begin position="1300"/>
        <end position="1364"/>
    </location>
</feature>
<dbReference type="OrthoDB" id="1926238at2759"/>
<accession>A0A9D5CXH7</accession>
<feature type="region of interest" description="Disordered" evidence="1">
    <location>
        <begin position="1097"/>
        <end position="1146"/>
    </location>
</feature>
<dbReference type="Proteomes" id="UP001085076">
    <property type="component" value="Miscellaneous, Linkage group lg02"/>
</dbReference>
<evidence type="ECO:0000256" key="1">
    <source>
        <dbReference type="SAM" id="MobiDB-lite"/>
    </source>
</evidence>
<feature type="region of interest" description="Disordered" evidence="1">
    <location>
        <begin position="412"/>
        <end position="468"/>
    </location>
</feature>
<gene>
    <name evidence="2" type="ORF">J5N97_008438</name>
</gene>
<feature type="region of interest" description="Disordered" evidence="1">
    <location>
        <begin position="217"/>
        <end position="241"/>
    </location>
</feature>